<dbReference type="SUPFAM" id="SSF103088">
    <property type="entry name" value="OmpA-like"/>
    <property type="match status" value="1"/>
</dbReference>
<reference evidence="4 5" key="1">
    <citation type="submission" date="2021-05" db="EMBL/GenBank/DDBJ databases">
        <title>Roseococcus sp. XZZS9, whole genome shotgun sequencing project.</title>
        <authorList>
            <person name="Zhao G."/>
            <person name="Shen L."/>
        </authorList>
    </citation>
    <scope>NUCLEOTIDE SEQUENCE [LARGE SCALE GENOMIC DNA]</scope>
    <source>
        <strain evidence="4 5">XZZS9</strain>
    </source>
</reference>
<dbReference type="PANTHER" id="PTHR30329:SF21">
    <property type="entry name" value="LIPOPROTEIN YIAD-RELATED"/>
    <property type="match status" value="1"/>
</dbReference>
<dbReference type="Proteomes" id="UP000766336">
    <property type="component" value="Unassembled WGS sequence"/>
</dbReference>
<dbReference type="PROSITE" id="PS51123">
    <property type="entry name" value="OMPA_2"/>
    <property type="match status" value="1"/>
</dbReference>
<dbReference type="PANTHER" id="PTHR30329">
    <property type="entry name" value="STATOR ELEMENT OF FLAGELLAR MOTOR COMPLEX"/>
    <property type="match status" value="1"/>
</dbReference>
<dbReference type="PROSITE" id="PS51257">
    <property type="entry name" value="PROKAR_LIPOPROTEIN"/>
    <property type="match status" value="1"/>
</dbReference>
<dbReference type="Pfam" id="PF00691">
    <property type="entry name" value="OmpA"/>
    <property type="match status" value="1"/>
</dbReference>
<evidence type="ECO:0000256" key="1">
    <source>
        <dbReference type="PROSITE-ProRule" id="PRU00473"/>
    </source>
</evidence>
<evidence type="ECO:0000313" key="4">
    <source>
        <dbReference type="EMBL" id="MBS7812679.1"/>
    </source>
</evidence>
<name>A0ABS5QGF6_9PROT</name>
<keyword evidence="1" id="KW-0472">Membrane</keyword>
<keyword evidence="5" id="KW-1185">Reference proteome</keyword>
<dbReference type="InterPro" id="IPR036737">
    <property type="entry name" value="OmpA-like_sf"/>
</dbReference>
<feature type="domain" description="OmpA-like" evidence="3">
    <location>
        <begin position="26"/>
        <end position="137"/>
    </location>
</feature>
<organism evidence="4 5">
    <name type="scientific">Roseococcus pinisoli</name>
    <dbReference type="NCBI Taxonomy" id="2835040"/>
    <lineage>
        <taxon>Bacteria</taxon>
        <taxon>Pseudomonadati</taxon>
        <taxon>Pseudomonadota</taxon>
        <taxon>Alphaproteobacteria</taxon>
        <taxon>Acetobacterales</taxon>
        <taxon>Roseomonadaceae</taxon>
        <taxon>Roseococcus</taxon>
    </lineage>
</organism>
<dbReference type="InterPro" id="IPR006665">
    <property type="entry name" value="OmpA-like"/>
</dbReference>
<proteinExistence type="predicted"/>
<feature type="chain" id="PRO_5045718007" evidence="2">
    <location>
        <begin position="20"/>
        <end position="142"/>
    </location>
</feature>
<accession>A0ABS5QGF6</accession>
<dbReference type="RefSeq" id="WP_213671369.1">
    <property type="nucleotide sequence ID" value="NZ_JAHCDA010000003.1"/>
</dbReference>
<sequence>MHRRLLLSAAMLPLLAACAELDPILVRNPANLPHPVVFFNEDSQVLDDAAKGTVREAADTARRFPDARVNVFGYAGPAGGAAFNRQLSDARAQHVASLLRQYGVASERIFVVPRGPVAFDMAPIESRRVEIRFAETPPRPPQ</sequence>
<evidence type="ECO:0000259" key="3">
    <source>
        <dbReference type="PROSITE" id="PS51123"/>
    </source>
</evidence>
<dbReference type="EMBL" id="JAHCDA010000003">
    <property type="protein sequence ID" value="MBS7812679.1"/>
    <property type="molecule type" value="Genomic_DNA"/>
</dbReference>
<evidence type="ECO:0000256" key="2">
    <source>
        <dbReference type="SAM" id="SignalP"/>
    </source>
</evidence>
<feature type="signal peptide" evidence="2">
    <location>
        <begin position="1"/>
        <end position="19"/>
    </location>
</feature>
<keyword evidence="2" id="KW-0732">Signal</keyword>
<dbReference type="Gene3D" id="3.30.1330.60">
    <property type="entry name" value="OmpA-like domain"/>
    <property type="match status" value="1"/>
</dbReference>
<dbReference type="InterPro" id="IPR050330">
    <property type="entry name" value="Bact_OuterMem_StrucFunc"/>
</dbReference>
<evidence type="ECO:0000313" key="5">
    <source>
        <dbReference type="Proteomes" id="UP000766336"/>
    </source>
</evidence>
<comment type="caution">
    <text evidence="4">The sequence shown here is derived from an EMBL/GenBank/DDBJ whole genome shotgun (WGS) entry which is preliminary data.</text>
</comment>
<gene>
    <name evidence="4" type="ORF">KHU32_17140</name>
</gene>
<protein>
    <submittedName>
        <fullName evidence="4">OmpA family protein</fullName>
    </submittedName>
</protein>